<dbReference type="EMBL" id="CZQA01000013">
    <property type="protein sequence ID" value="CUS39163.1"/>
    <property type="molecule type" value="Genomic_DNA"/>
</dbReference>
<name>A0A0S4LT60_9BACT</name>
<dbReference type="SMART" id="SM00382">
    <property type="entry name" value="AAA"/>
    <property type="match status" value="1"/>
</dbReference>
<evidence type="ECO:0000313" key="6">
    <source>
        <dbReference type="EMBL" id="CUS39163.1"/>
    </source>
</evidence>
<dbReference type="CDD" id="cd03230">
    <property type="entry name" value="ABC_DR_subfamily_A"/>
    <property type="match status" value="1"/>
</dbReference>
<proteinExistence type="inferred from homology"/>
<dbReference type="InterPro" id="IPR027417">
    <property type="entry name" value="P-loop_NTPase"/>
</dbReference>
<keyword evidence="2" id="KW-0813">Transport</keyword>
<evidence type="ECO:0000313" key="7">
    <source>
        <dbReference type="Proteomes" id="UP000199032"/>
    </source>
</evidence>
<evidence type="ECO:0000256" key="3">
    <source>
        <dbReference type="ARBA" id="ARBA00022741"/>
    </source>
</evidence>
<keyword evidence="3" id="KW-0547">Nucleotide-binding</keyword>
<dbReference type="InterPro" id="IPR003593">
    <property type="entry name" value="AAA+_ATPase"/>
</dbReference>
<dbReference type="GO" id="GO:0005524">
    <property type="term" value="F:ATP binding"/>
    <property type="evidence" value="ECO:0007669"/>
    <property type="project" value="UniProtKB-KW"/>
</dbReference>
<dbReference type="InterPro" id="IPR003439">
    <property type="entry name" value="ABC_transporter-like_ATP-bd"/>
</dbReference>
<dbReference type="Pfam" id="PF00005">
    <property type="entry name" value="ABC_tran"/>
    <property type="match status" value="1"/>
</dbReference>
<dbReference type="PANTHER" id="PTHR43335">
    <property type="entry name" value="ABC TRANSPORTER, ATP-BINDING PROTEIN"/>
    <property type="match status" value="1"/>
</dbReference>
<dbReference type="Gene3D" id="3.40.50.300">
    <property type="entry name" value="P-loop containing nucleotide triphosphate hydrolases"/>
    <property type="match status" value="1"/>
</dbReference>
<comment type="similarity">
    <text evidence="1">Belongs to the ABC transporter superfamily.</text>
</comment>
<dbReference type="Proteomes" id="UP000199032">
    <property type="component" value="Unassembled WGS sequence"/>
</dbReference>
<dbReference type="GO" id="GO:0016887">
    <property type="term" value="F:ATP hydrolysis activity"/>
    <property type="evidence" value="ECO:0007669"/>
    <property type="project" value="InterPro"/>
</dbReference>
<protein>
    <submittedName>
        <fullName evidence="6">ABC-type multidrug transport system, ATPase component</fullName>
    </submittedName>
</protein>
<dbReference type="PROSITE" id="PS50893">
    <property type="entry name" value="ABC_TRANSPORTER_2"/>
    <property type="match status" value="1"/>
</dbReference>
<feature type="domain" description="ABC transporter" evidence="5">
    <location>
        <begin position="2"/>
        <end position="232"/>
    </location>
</feature>
<dbReference type="AlphaFoldDB" id="A0A0S4LT60"/>
<sequence length="309" mass="34204">MIQFESVRKEFGRFTAVGGLTLKIPQGEIFGLIGPNGAGKTTTIKMACGLVAPTSGHIKVANVDVQQMPEISQQHIGYLSDIYALYDDLRVWEYLDYFANAYRMRKGEIALRIREVIDIAGLEAKEQELIHGLSRGMKQRLGLARAMLHRPKVLFLDEPASGLDPKARMTLRDILQALQRQGSTILISSHILAELDGLCTSIGIMEQGKLVKSGLVSAMVKGLDTERLIQIRWIDAELDHVLAVLSRLGYNGVSETGKQEVRVQCHGTDDEVSAVLRTLVEQGVKVVSVSEHQRTVQDVYMKVSQHGVM</sequence>
<evidence type="ECO:0000259" key="5">
    <source>
        <dbReference type="PROSITE" id="PS50893"/>
    </source>
</evidence>
<evidence type="ECO:0000256" key="1">
    <source>
        <dbReference type="ARBA" id="ARBA00005417"/>
    </source>
</evidence>
<dbReference type="SUPFAM" id="SSF52540">
    <property type="entry name" value="P-loop containing nucleoside triphosphate hydrolases"/>
    <property type="match status" value="1"/>
</dbReference>
<evidence type="ECO:0000256" key="4">
    <source>
        <dbReference type="ARBA" id="ARBA00022840"/>
    </source>
</evidence>
<keyword evidence="7" id="KW-1185">Reference proteome</keyword>
<dbReference type="RefSeq" id="WP_090751106.1">
    <property type="nucleotide sequence ID" value="NZ_CZQA01000013.1"/>
</dbReference>
<evidence type="ECO:0000256" key="2">
    <source>
        <dbReference type="ARBA" id="ARBA00022448"/>
    </source>
</evidence>
<gene>
    <name evidence="6" type="ORF">COMA1_70068</name>
</gene>
<accession>A0A0S4LT60</accession>
<dbReference type="PANTHER" id="PTHR43335:SF3">
    <property type="entry name" value="ABC TRANSPORTER"/>
    <property type="match status" value="1"/>
</dbReference>
<reference evidence="6 7" key="1">
    <citation type="submission" date="2015-10" db="EMBL/GenBank/DDBJ databases">
        <authorList>
            <person name="Gilbert D.G."/>
        </authorList>
    </citation>
    <scope>NUCLEOTIDE SEQUENCE [LARGE SCALE GENOMIC DNA]</scope>
    <source>
        <strain evidence="6">COMA1</strain>
    </source>
</reference>
<keyword evidence="4" id="KW-0067">ATP-binding</keyword>
<dbReference type="OrthoDB" id="9775135at2"/>
<organism evidence="6 7">
    <name type="scientific">Candidatus Nitrospira nitrosa</name>
    <dbReference type="NCBI Taxonomy" id="1742972"/>
    <lineage>
        <taxon>Bacteria</taxon>
        <taxon>Pseudomonadati</taxon>
        <taxon>Nitrospirota</taxon>
        <taxon>Nitrospiria</taxon>
        <taxon>Nitrospirales</taxon>
        <taxon>Nitrospiraceae</taxon>
        <taxon>Nitrospira</taxon>
    </lineage>
</organism>
<dbReference type="STRING" id="1742972.COMA1_70068"/>